<protein>
    <submittedName>
        <fullName evidence="1">Uncharacterized protein</fullName>
    </submittedName>
</protein>
<sequence>MAISRVSGNQIATSTQAIITTLSFLNTNSVLRIPVGTQAQRPTGVSVGTLRFNTDLDSAEIYKADDGTGSAGWTPVAGGGPSLGTDSIIRTNNNVIAENLTVGPTANGGDPKFTNGMSAGPITINTGFTVTVESGASWSVR</sequence>
<dbReference type="OrthoDB" id="16214at10239"/>
<name>M4QQK0_9CAUD</name>
<reference evidence="1 2" key="1">
    <citation type="submission" date="2010-11" db="EMBL/GenBank/DDBJ databases">
        <title>The Genome Sequence of Cyanophage P-RSM1.</title>
        <authorList>
            <consortium name="The Broad Institute Genome Sequencing Platform"/>
            <person name="Henn M.R."/>
            <person name="Sullivan M.S."/>
            <person name="Osburne M.S."/>
            <person name="Levin J."/>
            <person name="Malboeuf C."/>
            <person name="Casali M."/>
            <person name="Russ C."/>
            <person name="Lennon N."/>
            <person name="Chapman S.B."/>
            <person name="Erlich R."/>
            <person name="Young S.K."/>
            <person name="Yandava C."/>
            <person name="Zeng Q."/>
            <person name="Alvarado L."/>
            <person name="Anderson S."/>
            <person name="Berlin A."/>
            <person name="Chen Z."/>
            <person name="Freedman E."/>
            <person name="Gellesch M."/>
            <person name="Goldberg J."/>
            <person name="Green L."/>
            <person name="Griggs A."/>
            <person name="Gujja S."/>
            <person name="Heilman E.R."/>
            <person name="Heiman D."/>
            <person name="Hollinger A."/>
            <person name="Howarth C."/>
            <person name="Larson L."/>
            <person name="Mehta T."/>
            <person name="Pearson M."/>
            <person name="Roberts A."/>
            <person name="Ryan E."/>
            <person name="Saif S."/>
            <person name="Shea T."/>
            <person name="Shenoy N."/>
            <person name="Sisk P."/>
            <person name="Stolte C."/>
            <person name="Sykes S."/>
            <person name="White J."/>
            <person name="Yu Q."/>
            <person name="Coleman M.L."/>
            <person name="Huang K.H."/>
            <person name="Weigele P.R."/>
            <person name="DeFrancesco A.S."/>
            <person name="Kern S.E."/>
            <person name="Thompson L.R."/>
            <person name="Fu R."/>
            <person name="Hombeck B."/>
            <person name="Chisholm S.W."/>
            <person name="Haas B."/>
            <person name="Nusbaum C."/>
            <person name="Birren B."/>
        </authorList>
    </citation>
    <scope>NUCLEOTIDE SEQUENCE [LARGE SCALE GENOMIC DNA]</scope>
    <source>
        <strain evidence="1 2">P-RSM1</strain>
    </source>
</reference>
<dbReference type="RefSeq" id="YP_007877610.1">
    <property type="nucleotide sequence ID" value="NC_021071.1"/>
</dbReference>
<evidence type="ECO:0000313" key="2">
    <source>
        <dbReference type="Proteomes" id="UP000201235"/>
    </source>
</evidence>
<organism evidence="1 2">
    <name type="scientific">Cyanophage P-RSM1</name>
    <dbReference type="NCBI Taxonomy" id="536444"/>
    <lineage>
        <taxon>Viruses</taxon>
        <taxon>Duplodnaviria</taxon>
        <taxon>Heunggongvirae</taxon>
        <taxon>Uroviricota</taxon>
        <taxon>Caudoviricetes</taxon>
        <taxon>Pantevenvirales</taxon>
        <taxon>Kyanoviridae</taxon>
        <taxon>Emcearvirus</taxon>
        <taxon>Emcearvirus gerard</taxon>
    </lineage>
</organism>
<gene>
    <name evidence="1" type="ORF">CPPG_00058</name>
</gene>
<keyword evidence="2" id="KW-1185">Reference proteome</keyword>
<dbReference type="GeneID" id="15312026"/>
<evidence type="ECO:0000313" key="1">
    <source>
        <dbReference type="EMBL" id="AGH26375.1"/>
    </source>
</evidence>
<dbReference type="EMBL" id="HQ634175">
    <property type="protein sequence ID" value="AGH26375.1"/>
    <property type="molecule type" value="Genomic_DNA"/>
</dbReference>
<dbReference type="KEGG" id="vg:15312026"/>
<proteinExistence type="predicted"/>
<accession>M4QQK0</accession>
<dbReference type="Proteomes" id="UP000201235">
    <property type="component" value="Segment"/>
</dbReference>